<gene>
    <name evidence="1" type="ORF">PYX00_011867</name>
</gene>
<accession>A0AAW2H8W3</accession>
<sequence length="126" mass="14423">MRHALKGLACWSKMIHPLGFGIYAGWEYLLCRCNTMPLRRYYVAYKILVENKREDLAVQLVSRTAISKKRRLALYIYKNMPHNEELLDIIAHAELKCDTIIDTAAERARRCCLAGNASSSGCRDDS</sequence>
<comment type="caution">
    <text evidence="1">The sequence shown here is derived from an EMBL/GenBank/DDBJ whole genome shotgun (WGS) entry which is preliminary data.</text>
</comment>
<evidence type="ECO:0000313" key="1">
    <source>
        <dbReference type="EMBL" id="KAL0266151.1"/>
    </source>
</evidence>
<proteinExistence type="predicted"/>
<dbReference type="AlphaFoldDB" id="A0AAW2H8W3"/>
<name>A0AAW2H8W3_9NEOP</name>
<dbReference type="EMBL" id="JARGDH010000006">
    <property type="protein sequence ID" value="KAL0266151.1"/>
    <property type="molecule type" value="Genomic_DNA"/>
</dbReference>
<reference evidence="1" key="1">
    <citation type="journal article" date="2024" name="Gigascience">
        <title>Chromosome-level genome of the poultry shaft louse Menopon gallinae provides insight into the host-switching and adaptive evolution of parasitic lice.</title>
        <authorList>
            <person name="Xu Y."/>
            <person name="Ma L."/>
            <person name="Liu S."/>
            <person name="Liang Y."/>
            <person name="Liu Q."/>
            <person name="He Z."/>
            <person name="Tian L."/>
            <person name="Duan Y."/>
            <person name="Cai W."/>
            <person name="Li H."/>
            <person name="Song F."/>
        </authorList>
    </citation>
    <scope>NUCLEOTIDE SEQUENCE</scope>
    <source>
        <strain evidence="1">Cailab_2023a</strain>
    </source>
</reference>
<protein>
    <submittedName>
        <fullName evidence="1">Uncharacterized protein</fullName>
    </submittedName>
</protein>
<organism evidence="1">
    <name type="scientific">Menopon gallinae</name>
    <name type="common">poultry shaft louse</name>
    <dbReference type="NCBI Taxonomy" id="328185"/>
    <lineage>
        <taxon>Eukaryota</taxon>
        <taxon>Metazoa</taxon>
        <taxon>Ecdysozoa</taxon>
        <taxon>Arthropoda</taxon>
        <taxon>Hexapoda</taxon>
        <taxon>Insecta</taxon>
        <taxon>Pterygota</taxon>
        <taxon>Neoptera</taxon>
        <taxon>Paraneoptera</taxon>
        <taxon>Psocodea</taxon>
        <taxon>Troctomorpha</taxon>
        <taxon>Phthiraptera</taxon>
        <taxon>Amblycera</taxon>
        <taxon>Menoponidae</taxon>
        <taxon>Menopon</taxon>
    </lineage>
</organism>